<evidence type="ECO:0000313" key="2">
    <source>
        <dbReference type="EMBL" id="WMT06479.1"/>
    </source>
</evidence>
<reference evidence="2 3" key="1">
    <citation type="submission" date="2022-07" db="EMBL/GenBank/DDBJ databases">
        <title>Two temperate virus in Haloterrigena jeotgali A29.</title>
        <authorList>
            <person name="Deng X."/>
        </authorList>
    </citation>
    <scope>NUCLEOTIDE SEQUENCE [LARGE SCALE GENOMIC DNA]</scope>
    <source>
        <strain evidence="2 3">A29</strain>
    </source>
</reference>
<gene>
    <name evidence="2" type="ORF">NP511_13915</name>
</gene>
<keyword evidence="1" id="KW-0472">Membrane</keyword>
<keyword evidence="3" id="KW-1185">Reference proteome</keyword>
<sequence length="56" mass="5515">MNRVRLAGVGVAAVGVVGYVVGISVAYAGRAFSLTAIMVGFTLVAIARSSATGGET</sequence>
<dbReference type="RefSeq" id="WP_162834896.1">
    <property type="nucleotide sequence ID" value="NZ_CP101873.1"/>
</dbReference>
<accession>A0AAF0P9M0</accession>
<evidence type="ECO:0000313" key="3">
    <source>
        <dbReference type="Proteomes" id="UP001224926"/>
    </source>
</evidence>
<name>A0AAF0P9M0_9EURY</name>
<organism evidence="2 3">
    <name type="scientific">Natrinema thermotolerans</name>
    <dbReference type="NCBI Taxonomy" id="121872"/>
    <lineage>
        <taxon>Archaea</taxon>
        <taxon>Methanobacteriati</taxon>
        <taxon>Methanobacteriota</taxon>
        <taxon>Stenosarchaea group</taxon>
        <taxon>Halobacteria</taxon>
        <taxon>Halobacteriales</taxon>
        <taxon>Natrialbaceae</taxon>
        <taxon>Natrinema</taxon>
    </lineage>
</organism>
<evidence type="ECO:0000256" key="1">
    <source>
        <dbReference type="SAM" id="Phobius"/>
    </source>
</evidence>
<dbReference type="EMBL" id="CP101873">
    <property type="protein sequence ID" value="WMT06479.1"/>
    <property type="molecule type" value="Genomic_DNA"/>
</dbReference>
<proteinExistence type="predicted"/>
<protein>
    <submittedName>
        <fullName evidence="2">Uncharacterized protein</fullName>
    </submittedName>
</protein>
<dbReference type="Proteomes" id="UP001224926">
    <property type="component" value="Chromosome"/>
</dbReference>
<feature type="transmembrane region" description="Helical" evidence="1">
    <location>
        <begin position="32"/>
        <end position="51"/>
    </location>
</feature>
<keyword evidence="1" id="KW-0812">Transmembrane</keyword>
<dbReference type="GeneID" id="84215058"/>
<dbReference type="AlphaFoldDB" id="A0AAF0P9M0"/>
<keyword evidence="1" id="KW-1133">Transmembrane helix</keyword>